<dbReference type="EMBL" id="LLXI01000301">
    <property type="protein sequence ID" value="PKY44160.1"/>
    <property type="molecule type" value="Genomic_DNA"/>
</dbReference>
<evidence type="ECO:0000313" key="1">
    <source>
        <dbReference type="EMBL" id="PKY44160.1"/>
    </source>
</evidence>
<sequence>MQSIYYEEIYMVYYNTIIYGGFAPIRNTITRKWDEVTILRIRISGKDEETMCKSK</sequence>
<gene>
    <name evidence="1" type="ORF">RhiirA4_458339</name>
</gene>
<reference evidence="1 2" key="1">
    <citation type="submission" date="2015-10" db="EMBL/GenBank/DDBJ databases">
        <title>Genome analyses suggest a sexual origin of heterokaryosis in a supposedly ancient asexual fungus.</title>
        <authorList>
            <person name="Ropars J."/>
            <person name="Sedzielewska K."/>
            <person name="Noel J."/>
            <person name="Charron P."/>
            <person name="Farinelli L."/>
            <person name="Marton T."/>
            <person name="Kruger M."/>
            <person name="Pelin A."/>
            <person name="Brachmann A."/>
            <person name="Corradi N."/>
        </authorList>
    </citation>
    <scope>NUCLEOTIDE SEQUENCE [LARGE SCALE GENOMIC DNA]</scope>
    <source>
        <strain evidence="1 2">A4</strain>
    </source>
</reference>
<comment type="caution">
    <text evidence="1">The sequence shown here is derived from an EMBL/GenBank/DDBJ whole genome shotgun (WGS) entry which is preliminary data.</text>
</comment>
<name>A0A2I1GC04_9GLOM</name>
<dbReference type="Proteomes" id="UP000234323">
    <property type="component" value="Unassembled WGS sequence"/>
</dbReference>
<protein>
    <submittedName>
        <fullName evidence="1">Uncharacterized protein</fullName>
    </submittedName>
</protein>
<organism evidence="1 2">
    <name type="scientific">Rhizophagus irregularis</name>
    <dbReference type="NCBI Taxonomy" id="588596"/>
    <lineage>
        <taxon>Eukaryota</taxon>
        <taxon>Fungi</taxon>
        <taxon>Fungi incertae sedis</taxon>
        <taxon>Mucoromycota</taxon>
        <taxon>Glomeromycotina</taxon>
        <taxon>Glomeromycetes</taxon>
        <taxon>Glomerales</taxon>
        <taxon>Glomeraceae</taxon>
        <taxon>Rhizophagus</taxon>
    </lineage>
</organism>
<proteinExistence type="predicted"/>
<keyword evidence="2" id="KW-1185">Reference proteome</keyword>
<dbReference type="AlphaFoldDB" id="A0A2I1GC04"/>
<evidence type="ECO:0000313" key="2">
    <source>
        <dbReference type="Proteomes" id="UP000234323"/>
    </source>
</evidence>
<accession>A0A2I1GC04</accession>